<dbReference type="Pfam" id="PF12862">
    <property type="entry name" value="ANAPC5"/>
    <property type="match status" value="1"/>
</dbReference>
<dbReference type="PANTHER" id="PTHR12830:SF9">
    <property type="entry name" value="ANAPHASE-PROMOTING COMPLEX SUBUNIT 5"/>
    <property type="match status" value="1"/>
</dbReference>
<sequence>MEYSLVGFLTPFKIALAGLIMIYLDGDIATDRMSLMLKLLPYVQGNHLDLTLDQLLELTGDTRTISTGETVQKVLLRRLQAIKSLDALAMYILYLDRYLDEPNEAHPDIEDVHDHRAQIPRLIKRDSFFFSFFRKCFLSFDCMEFDEISREFEALQTWLSRSRQFQKLEQPPNYDDSILDESAVELDDASAFSSYIHDFVEKSHNNPNLMAYSDVDQVVQQHTKDIREKKKHLDPQIASLATSIEGQVPPSLHHMEYVIRHEARDSKALDYLHQYFDYTMHSDNRSMFHYALFSLATFHADFDCNLEACRAAEEAINMARESNDHAGLAYILSWLYSFLENRPRDKKLTQAFQDEQFGTQEQLLNFIKRRCSSNPTLYVLGQFSETKHIMATSGSLSQALESLFRGTFVQLHHDPQTISVDQCLLQSVIYSRMGIGALAMVPLDMALESDTDVPLTTVRDLKASVLLDRGRVFEATELSSDPIIQLRVAMHHEDSDQVERLLARFESNLVYPQLEYRYLELSWARTQKGFSSALLDSIQEQIEWIESRGLDVYWKLRFVLLYTECLIDQQPHSSRALSLTFKCVQQTEASGITVLLLEAIQLLAKVLVGSGNYTDAISVLDASMPKCCETENAELIGRGYSLLADAAIGYYRVSEISDLLNSANRYLHSALQWYSKVEKKRESRDLSAKLYHLAKLRKVDDATLHAYEKRALRERDREWE</sequence>
<dbReference type="GO" id="GO:0051301">
    <property type="term" value="P:cell division"/>
    <property type="evidence" value="ECO:0007669"/>
    <property type="project" value="UniProtKB-KW"/>
</dbReference>
<evidence type="ECO:0000256" key="5">
    <source>
        <dbReference type="ARBA" id="ARBA00022786"/>
    </source>
</evidence>
<keyword evidence="7" id="KW-0812">Transmembrane</keyword>
<dbReference type="PANTHER" id="PTHR12830">
    <property type="entry name" value="ANAPHASE-PROMOTING COMPLEX SUBUNIT 5"/>
    <property type="match status" value="1"/>
</dbReference>
<keyword evidence="6" id="KW-0131">Cell cycle</keyword>
<keyword evidence="5" id="KW-0833">Ubl conjugation pathway</keyword>
<keyword evidence="4" id="KW-0498">Mitosis</keyword>
<dbReference type="EMBL" id="CP017558">
    <property type="protein sequence ID" value="AOW06704.1"/>
    <property type="molecule type" value="Genomic_DNA"/>
</dbReference>
<evidence type="ECO:0000256" key="2">
    <source>
        <dbReference type="ARBA" id="ARBA00016066"/>
    </source>
</evidence>
<evidence type="ECO:0000313" key="12">
    <source>
        <dbReference type="Proteomes" id="UP000256601"/>
    </source>
</evidence>
<evidence type="ECO:0000256" key="6">
    <source>
        <dbReference type="ARBA" id="ARBA00023306"/>
    </source>
</evidence>
<dbReference type="GO" id="GO:0070979">
    <property type="term" value="P:protein K11-linked ubiquitination"/>
    <property type="evidence" value="ECO:0007669"/>
    <property type="project" value="TreeGrafter"/>
</dbReference>
<organism evidence="9 11">
    <name type="scientific">Yarrowia lipolytica</name>
    <name type="common">Candida lipolytica</name>
    <dbReference type="NCBI Taxonomy" id="4952"/>
    <lineage>
        <taxon>Eukaryota</taxon>
        <taxon>Fungi</taxon>
        <taxon>Dikarya</taxon>
        <taxon>Ascomycota</taxon>
        <taxon>Saccharomycotina</taxon>
        <taxon>Dipodascomycetes</taxon>
        <taxon>Dipodascales</taxon>
        <taxon>Dipodascales incertae sedis</taxon>
        <taxon>Yarrowia</taxon>
    </lineage>
</organism>
<proteinExistence type="inferred from homology"/>
<name>A0A1D8NM38_YARLL</name>
<dbReference type="Proteomes" id="UP000182444">
    <property type="component" value="Chromosome 1F"/>
</dbReference>
<evidence type="ECO:0000256" key="3">
    <source>
        <dbReference type="ARBA" id="ARBA00022618"/>
    </source>
</evidence>
<evidence type="ECO:0000313" key="10">
    <source>
        <dbReference type="EMBL" id="RDW23568.1"/>
    </source>
</evidence>
<dbReference type="GO" id="GO:0005680">
    <property type="term" value="C:anaphase-promoting complex"/>
    <property type="evidence" value="ECO:0007669"/>
    <property type="project" value="InterPro"/>
</dbReference>
<dbReference type="VEuPathDB" id="FungiDB:YALI1_F08183g"/>
<dbReference type="Proteomes" id="UP000256601">
    <property type="component" value="Unassembled WGS sequence"/>
</dbReference>
<dbReference type="GO" id="GO:0031145">
    <property type="term" value="P:anaphase-promoting complex-dependent catabolic process"/>
    <property type="evidence" value="ECO:0007669"/>
    <property type="project" value="TreeGrafter"/>
</dbReference>
<evidence type="ECO:0000256" key="7">
    <source>
        <dbReference type="SAM" id="Phobius"/>
    </source>
</evidence>
<evidence type="ECO:0000256" key="1">
    <source>
        <dbReference type="ARBA" id="ARBA00007450"/>
    </source>
</evidence>
<accession>A0A1D8NM38</accession>
<evidence type="ECO:0000313" key="9">
    <source>
        <dbReference type="EMBL" id="AOW06704.1"/>
    </source>
</evidence>
<dbReference type="AlphaFoldDB" id="A0A1D8NM38"/>
<evidence type="ECO:0000259" key="8">
    <source>
        <dbReference type="Pfam" id="PF12862"/>
    </source>
</evidence>
<gene>
    <name evidence="10" type="ORF">B0I71DRAFT_135747</name>
    <name evidence="9" type="ORF">YALI1_F08183g</name>
</gene>
<dbReference type="EMBL" id="KZ859076">
    <property type="protein sequence ID" value="RDW23568.1"/>
    <property type="molecule type" value="Genomic_DNA"/>
</dbReference>
<evidence type="ECO:0000313" key="11">
    <source>
        <dbReference type="Proteomes" id="UP000182444"/>
    </source>
</evidence>
<dbReference type="OMA" id="FLTPHKF"/>
<dbReference type="GO" id="GO:0045842">
    <property type="term" value="P:positive regulation of mitotic metaphase/anaphase transition"/>
    <property type="evidence" value="ECO:0007669"/>
    <property type="project" value="TreeGrafter"/>
</dbReference>
<dbReference type="KEGG" id="yli:2907929"/>
<dbReference type="InterPro" id="IPR037679">
    <property type="entry name" value="Apc5"/>
</dbReference>
<dbReference type="InterPro" id="IPR026000">
    <property type="entry name" value="Apc5_dom"/>
</dbReference>
<protein>
    <recommendedName>
        <fullName evidence="2">Anaphase-promoting complex subunit 5</fullName>
    </recommendedName>
</protein>
<feature type="domain" description="Anaphase-promoting complex subunit 5" evidence="8">
    <location>
        <begin position="253"/>
        <end position="341"/>
    </location>
</feature>
<dbReference type="eggNOG" id="KOG4322">
    <property type="taxonomic scope" value="Eukaryota"/>
</dbReference>
<keyword evidence="7" id="KW-1133">Transmembrane helix</keyword>
<keyword evidence="7" id="KW-0472">Membrane</keyword>
<evidence type="ECO:0000256" key="4">
    <source>
        <dbReference type="ARBA" id="ARBA00022776"/>
    </source>
</evidence>
<dbReference type="GeneID" id="2907929"/>
<feature type="transmembrane region" description="Helical" evidence="7">
    <location>
        <begin position="6"/>
        <end position="24"/>
    </location>
</feature>
<reference evidence="10 12" key="2">
    <citation type="submission" date="2018-07" db="EMBL/GenBank/DDBJ databases">
        <title>Draft Genome Assemblies for Five Robust Yarrowia lipolytica Strains Exhibiting High Lipid Production and Pentose Sugar Utilization and Sugar Alcohol Secretion from Undetoxified Lignocellulosic Biomass Hydrolysates.</title>
        <authorList>
            <consortium name="DOE Joint Genome Institute"/>
            <person name="Walker C."/>
            <person name="Ryu S."/>
            <person name="Na H."/>
            <person name="Zane M."/>
            <person name="LaButti K."/>
            <person name="Lipzen A."/>
            <person name="Haridas S."/>
            <person name="Barry K."/>
            <person name="Grigoriev I.V."/>
            <person name="Quarterman J."/>
            <person name="Slininger P."/>
            <person name="Dien B."/>
            <person name="Trinh C.T."/>
        </authorList>
    </citation>
    <scope>NUCLEOTIDE SEQUENCE [LARGE SCALE GENOMIC DNA]</scope>
    <source>
        <strain evidence="10 12">YB392</strain>
    </source>
</reference>
<reference evidence="9 11" key="1">
    <citation type="journal article" date="2016" name="PLoS ONE">
        <title>Sequence Assembly of Yarrowia lipolytica Strain W29/CLIB89 Shows Transposable Element Diversity.</title>
        <authorList>
            <person name="Magnan C."/>
            <person name="Yu J."/>
            <person name="Chang I."/>
            <person name="Jahn E."/>
            <person name="Kanomata Y."/>
            <person name="Wu J."/>
            <person name="Zeller M."/>
            <person name="Oakes M."/>
            <person name="Baldi P."/>
            <person name="Sandmeyer S."/>
        </authorList>
    </citation>
    <scope>NUCLEOTIDE SEQUENCE [LARGE SCALE GENOMIC DNA]</scope>
    <source>
        <strain evidence="9">CLIB89</strain>
        <strain evidence="11">CLIB89(W29)</strain>
    </source>
</reference>
<dbReference type="VEuPathDB" id="FungiDB:YALI0_F05478g"/>
<keyword evidence="3" id="KW-0132">Cell division</keyword>
<comment type="similarity">
    <text evidence="1">Belongs to the APC5 family.</text>
</comment>